<protein>
    <submittedName>
        <fullName evidence="1">Uncharacterized protein</fullName>
    </submittedName>
</protein>
<sequence length="160" mass="18250">MTKKIIIAGILATGCLLIRQTAKSQVLQPDELIAIHHTLDSGVITTKLDTKGYKTAYGWDLKGREKVNNWIFQTQPGETADLTVRKVTDPAGKIKTLYWISNSYQYKEFMGSLSKSKFRYDGIRIIDDFSYSVFKRGNESLLALQLQGADKKMYYEIRLD</sequence>
<keyword evidence="2" id="KW-1185">Reference proteome</keyword>
<organism evidence="1 2">
    <name type="scientific">Mucilaginibacter mali</name>
    <dbReference type="NCBI Taxonomy" id="2740462"/>
    <lineage>
        <taxon>Bacteria</taxon>
        <taxon>Pseudomonadati</taxon>
        <taxon>Bacteroidota</taxon>
        <taxon>Sphingobacteriia</taxon>
        <taxon>Sphingobacteriales</taxon>
        <taxon>Sphingobacteriaceae</taxon>
        <taxon>Mucilaginibacter</taxon>
    </lineage>
</organism>
<evidence type="ECO:0000313" key="1">
    <source>
        <dbReference type="EMBL" id="QKJ28248.1"/>
    </source>
</evidence>
<name>A0A7D4PRI9_9SPHI</name>
<dbReference type="RefSeq" id="WP_173412950.1">
    <property type="nucleotide sequence ID" value="NZ_CP054139.1"/>
</dbReference>
<proteinExistence type="predicted"/>
<evidence type="ECO:0000313" key="2">
    <source>
        <dbReference type="Proteomes" id="UP000505355"/>
    </source>
</evidence>
<dbReference type="PROSITE" id="PS51257">
    <property type="entry name" value="PROKAR_LIPOPROTEIN"/>
    <property type="match status" value="1"/>
</dbReference>
<reference evidence="1 2" key="1">
    <citation type="submission" date="2020-05" db="EMBL/GenBank/DDBJ databases">
        <title>Mucilaginibacter mali sp. nov.</title>
        <authorList>
            <person name="Kim H.S."/>
            <person name="Lee K.C."/>
            <person name="Suh M.K."/>
            <person name="Kim J.-S."/>
            <person name="Han K.-I."/>
            <person name="Eom M.K."/>
            <person name="Shin Y.K."/>
            <person name="Lee J.-S."/>
        </authorList>
    </citation>
    <scope>NUCLEOTIDE SEQUENCE [LARGE SCALE GENOMIC DNA]</scope>
    <source>
        <strain evidence="1 2">G2-14</strain>
    </source>
</reference>
<accession>A0A7D4PRI9</accession>
<dbReference type="AlphaFoldDB" id="A0A7D4PRI9"/>
<dbReference type="Proteomes" id="UP000505355">
    <property type="component" value="Chromosome"/>
</dbReference>
<gene>
    <name evidence="1" type="ORF">HQ865_00225</name>
</gene>
<dbReference type="KEGG" id="mmab:HQ865_00225"/>
<dbReference type="EMBL" id="CP054139">
    <property type="protein sequence ID" value="QKJ28248.1"/>
    <property type="molecule type" value="Genomic_DNA"/>
</dbReference>